<dbReference type="InterPro" id="IPR001867">
    <property type="entry name" value="OmpR/PhoB-type_DNA-bd"/>
</dbReference>
<gene>
    <name evidence="11" type="ORF">C1853_08890</name>
    <name evidence="10" type="ORF">C1871_08945</name>
</gene>
<evidence type="ECO:0000313" key="10">
    <source>
        <dbReference type="EMBL" id="RDB85016.1"/>
    </source>
</evidence>
<dbReference type="InterPro" id="IPR016032">
    <property type="entry name" value="Sig_transdc_resp-reg_C-effctor"/>
</dbReference>
<dbReference type="Pfam" id="PF00072">
    <property type="entry name" value="Response_reg"/>
    <property type="match status" value="1"/>
</dbReference>
<keyword evidence="3" id="KW-0805">Transcription regulation</keyword>
<dbReference type="AlphaFoldDB" id="A0A369NLH6"/>
<organism evidence="10 12">
    <name type="scientific">Eggerthella lenta</name>
    <name type="common">Eubacterium lentum</name>
    <dbReference type="NCBI Taxonomy" id="84112"/>
    <lineage>
        <taxon>Bacteria</taxon>
        <taxon>Bacillati</taxon>
        <taxon>Actinomycetota</taxon>
        <taxon>Coriobacteriia</taxon>
        <taxon>Eggerthellales</taxon>
        <taxon>Eggerthellaceae</taxon>
        <taxon>Eggerthella</taxon>
    </lineage>
</organism>
<dbReference type="GO" id="GO:0000976">
    <property type="term" value="F:transcription cis-regulatory region binding"/>
    <property type="evidence" value="ECO:0007669"/>
    <property type="project" value="TreeGrafter"/>
</dbReference>
<dbReference type="Pfam" id="PF00486">
    <property type="entry name" value="Trans_reg_C"/>
    <property type="match status" value="1"/>
</dbReference>
<feature type="domain" description="OmpR/PhoB-type" evidence="9">
    <location>
        <begin position="131"/>
        <end position="230"/>
    </location>
</feature>
<dbReference type="InterPro" id="IPR011006">
    <property type="entry name" value="CheY-like_superfamily"/>
</dbReference>
<evidence type="ECO:0000256" key="6">
    <source>
        <dbReference type="PROSITE-ProRule" id="PRU00169"/>
    </source>
</evidence>
<dbReference type="PROSITE" id="PS50110">
    <property type="entry name" value="RESPONSE_REGULATORY"/>
    <property type="match status" value="1"/>
</dbReference>
<keyword evidence="1 6" id="KW-0597">Phosphoprotein</keyword>
<evidence type="ECO:0000256" key="4">
    <source>
        <dbReference type="ARBA" id="ARBA00023125"/>
    </source>
</evidence>
<dbReference type="InterPro" id="IPR001789">
    <property type="entry name" value="Sig_transdc_resp-reg_receiver"/>
</dbReference>
<comment type="caution">
    <text evidence="10">The sequence shown here is derived from an EMBL/GenBank/DDBJ whole genome shotgun (WGS) entry which is preliminary data.</text>
</comment>
<dbReference type="FunFam" id="1.10.10.10:FF:000018">
    <property type="entry name" value="DNA-binding response regulator ResD"/>
    <property type="match status" value="1"/>
</dbReference>
<keyword evidence="2" id="KW-0902">Two-component regulatory system</keyword>
<dbReference type="CDD" id="cd00383">
    <property type="entry name" value="trans_reg_C"/>
    <property type="match status" value="1"/>
</dbReference>
<dbReference type="CDD" id="cd17574">
    <property type="entry name" value="REC_OmpR"/>
    <property type="match status" value="1"/>
</dbReference>
<dbReference type="GO" id="GO:0000156">
    <property type="term" value="F:phosphorelay response regulator activity"/>
    <property type="evidence" value="ECO:0007669"/>
    <property type="project" value="TreeGrafter"/>
</dbReference>
<feature type="domain" description="Response regulatory" evidence="8">
    <location>
        <begin position="3"/>
        <end position="117"/>
    </location>
</feature>
<dbReference type="Gene3D" id="6.10.250.690">
    <property type="match status" value="1"/>
</dbReference>
<dbReference type="GO" id="GO:0006355">
    <property type="term" value="P:regulation of DNA-templated transcription"/>
    <property type="evidence" value="ECO:0007669"/>
    <property type="project" value="InterPro"/>
</dbReference>
<protein>
    <submittedName>
        <fullName evidence="10">DNA-binding response regulator</fullName>
    </submittedName>
</protein>
<dbReference type="RefSeq" id="WP_015760339.1">
    <property type="nucleotide sequence ID" value="NZ_AP031442.1"/>
</dbReference>
<dbReference type="OMA" id="HSGFDVQ"/>
<dbReference type="SUPFAM" id="SSF52172">
    <property type="entry name" value="CheY-like"/>
    <property type="match status" value="1"/>
</dbReference>
<evidence type="ECO:0000256" key="5">
    <source>
        <dbReference type="ARBA" id="ARBA00023163"/>
    </source>
</evidence>
<dbReference type="EMBL" id="PPTY01000013">
    <property type="protein sequence ID" value="RDB85016.1"/>
    <property type="molecule type" value="Genomic_DNA"/>
</dbReference>
<feature type="modified residue" description="4-aspartylphosphate" evidence="6">
    <location>
        <position position="52"/>
    </location>
</feature>
<evidence type="ECO:0000313" key="13">
    <source>
        <dbReference type="Proteomes" id="UP000253915"/>
    </source>
</evidence>
<evidence type="ECO:0000256" key="3">
    <source>
        <dbReference type="ARBA" id="ARBA00023015"/>
    </source>
</evidence>
<dbReference type="GO" id="GO:0032993">
    <property type="term" value="C:protein-DNA complex"/>
    <property type="evidence" value="ECO:0007669"/>
    <property type="project" value="TreeGrafter"/>
</dbReference>
<dbReference type="Gene3D" id="3.40.50.2300">
    <property type="match status" value="1"/>
</dbReference>
<dbReference type="Gene3D" id="1.10.10.10">
    <property type="entry name" value="Winged helix-like DNA-binding domain superfamily/Winged helix DNA-binding domain"/>
    <property type="match status" value="1"/>
</dbReference>
<keyword evidence="5" id="KW-0804">Transcription</keyword>
<evidence type="ECO:0000313" key="12">
    <source>
        <dbReference type="Proteomes" id="UP000253857"/>
    </source>
</evidence>
<dbReference type="PROSITE" id="PS51755">
    <property type="entry name" value="OMPR_PHOB"/>
    <property type="match status" value="1"/>
</dbReference>
<dbReference type="PANTHER" id="PTHR48111:SF1">
    <property type="entry name" value="TWO-COMPONENT RESPONSE REGULATOR ORR33"/>
    <property type="match status" value="1"/>
</dbReference>
<dbReference type="SMART" id="SM00862">
    <property type="entry name" value="Trans_reg_C"/>
    <property type="match status" value="1"/>
</dbReference>
<reference evidence="12 13" key="1">
    <citation type="journal article" date="2018" name="Elife">
        <title>Discovery and characterization of a prevalent human gut bacterial enzyme sufficient for the inactivation of a family of plant toxins.</title>
        <authorList>
            <person name="Koppel N."/>
            <person name="Bisanz J.E."/>
            <person name="Pandelia M.E."/>
            <person name="Turnbaugh P.J."/>
            <person name="Balskus E.P."/>
        </authorList>
    </citation>
    <scope>NUCLEOTIDE SEQUENCE [LARGE SCALE GENOMIC DNA]</scope>
    <source>
        <strain evidence="11 13">16A</strain>
        <strain evidence="10 12">FAA1-1-60AUCSF</strain>
    </source>
</reference>
<dbReference type="InterPro" id="IPR036388">
    <property type="entry name" value="WH-like_DNA-bd_sf"/>
</dbReference>
<dbReference type="EMBL" id="PPUQ01000010">
    <property type="protein sequence ID" value="RDC37917.1"/>
    <property type="molecule type" value="Genomic_DNA"/>
</dbReference>
<dbReference type="Proteomes" id="UP000253915">
    <property type="component" value="Unassembled WGS sequence"/>
</dbReference>
<dbReference type="Proteomes" id="UP000253857">
    <property type="component" value="Unassembled WGS sequence"/>
</dbReference>
<evidence type="ECO:0000256" key="1">
    <source>
        <dbReference type="ARBA" id="ARBA00022553"/>
    </source>
</evidence>
<dbReference type="SUPFAM" id="SSF46894">
    <property type="entry name" value="C-terminal effector domain of the bipartite response regulators"/>
    <property type="match status" value="1"/>
</dbReference>
<feature type="DNA-binding region" description="OmpR/PhoB-type" evidence="7">
    <location>
        <begin position="131"/>
        <end position="230"/>
    </location>
</feature>
<dbReference type="SMART" id="SM00448">
    <property type="entry name" value="REC"/>
    <property type="match status" value="1"/>
</dbReference>
<evidence type="ECO:0000259" key="9">
    <source>
        <dbReference type="PROSITE" id="PS51755"/>
    </source>
</evidence>
<name>A0A369NLH6_EGGLN</name>
<evidence type="ECO:0000259" key="8">
    <source>
        <dbReference type="PROSITE" id="PS50110"/>
    </source>
</evidence>
<evidence type="ECO:0000313" key="11">
    <source>
        <dbReference type="EMBL" id="RDC37917.1"/>
    </source>
</evidence>
<dbReference type="GO" id="GO:0005829">
    <property type="term" value="C:cytosol"/>
    <property type="evidence" value="ECO:0007669"/>
    <property type="project" value="TreeGrafter"/>
</dbReference>
<keyword evidence="4 7" id="KW-0238">DNA-binding</keyword>
<accession>A0A369NLH6</accession>
<proteinExistence type="predicted"/>
<dbReference type="PANTHER" id="PTHR48111">
    <property type="entry name" value="REGULATOR OF RPOS"/>
    <property type="match status" value="1"/>
</dbReference>
<dbReference type="InterPro" id="IPR039420">
    <property type="entry name" value="WalR-like"/>
</dbReference>
<evidence type="ECO:0000256" key="7">
    <source>
        <dbReference type="PROSITE-ProRule" id="PRU01091"/>
    </source>
</evidence>
<evidence type="ECO:0000256" key="2">
    <source>
        <dbReference type="ARBA" id="ARBA00023012"/>
    </source>
</evidence>
<sequence>MKKILLIDDENSIARLVGSMAGDAGYAFAYAEDGAEGLVVAEREAPDLVIMDVMMPRMDGFTTCRLMRERGITCPVIFLSAKGDIVDKGVGFQAGGDDYMVKPFDPRELLMHIEAHLRRASMAAAPVAPRGDILHAGRFVLDRGQFRVTKDGERLSLTPKEFKIFFALASSPGLVLSKEQLVEAAWGKEFVGETSSITVFIKKLREKVEDDPSDPRVIQTVWGIGYRFEPEGREG</sequence>